<evidence type="ECO:0000256" key="15">
    <source>
        <dbReference type="SAM" id="MobiDB-lite"/>
    </source>
</evidence>
<dbReference type="Pfam" id="PF01095">
    <property type="entry name" value="Pectinesterase"/>
    <property type="match status" value="1"/>
</dbReference>
<feature type="compositionally biased region" description="Low complexity" evidence="15">
    <location>
        <begin position="53"/>
        <end position="70"/>
    </location>
</feature>
<dbReference type="GO" id="GO:0030599">
    <property type="term" value="F:pectinesterase activity"/>
    <property type="evidence" value="ECO:0007669"/>
    <property type="project" value="UniProtKB-UniRule"/>
</dbReference>
<gene>
    <name evidence="18" type="ORF">TanjilG_14153</name>
</gene>
<dbReference type="InterPro" id="IPR033131">
    <property type="entry name" value="Pectinesterase_Asp_AS"/>
</dbReference>
<evidence type="ECO:0000256" key="1">
    <source>
        <dbReference type="ARBA" id="ARBA00004191"/>
    </source>
</evidence>
<dbReference type="GO" id="GO:0045490">
    <property type="term" value="P:pectin catabolic process"/>
    <property type="evidence" value="ECO:0007669"/>
    <property type="project" value="UniProtKB-UniRule"/>
</dbReference>
<keyword evidence="16" id="KW-0812">Transmembrane</keyword>
<keyword evidence="9" id="KW-1015">Disulfide bond</keyword>
<comment type="similarity">
    <text evidence="3">In the N-terminal section; belongs to the PMEI family.</text>
</comment>
<dbReference type="InterPro" id="IPR006501">
    <property type="entry name" value="Pectinesterase_inhib_dom"/>
</dbReference>
<dbReference type="GO" id="GO:0004857">
    <property type="term" value="F:enzyme inhibitor activity"/>
    <property type="evidence" value="ECO:0007669"/>
    <property type="project" value="InterPro"/>
</dbReference>
<dbReference type="CDD" id="cd15798">
    <property type="entry name" value="PMEI-like_3"/>
    <property type="match status" value="1"/>
</dbReference>
<evidence type="ECO:0000256" key="16">
    <source>
        <dbReference type="SAM" id="Phobius"/>
    </source>
</evidence>
<evidence type="ECO:0000256" key="3">
    <source>
        <dbReference type="ARBA" id="ARBA00006027"/>
    </source>
</evidence>
<dbReference type="EC" id="3.1.1.11" evidence="5 14"/>
<dbReference type="InterPro" id="IPR012334">
    <property type="entry name" value="Pectin_lyas_fold"/>
</dbReference>
<evidence type="ECO:0000256" key="9">
    <source>
        <dbReference type="ARBA" id="ARBA00023157"/>
    </source>
</evidence>
<keyword evidence="7 14" id="KW-0378">Hydrolase</keyword>
<feature type="domain" description="Pectinesterase inhibitor" evidence="17">
    <location>
        <begin position="75"/>
        <end position="226"/>
    </location>
</feature>
<accession>A0A1J7I990</accession>
<evidence type="ECO:0000256" key="12">
    <source>
        <dbReference type="ARBA" id="ARBA00057335"/>
    </source>
</evidence>
<name>A0A1J7I990_LUPAN</name>
<dbReference type="STRING" id="3871.A0A1J7I990"/>
<protein>
    <recommendedName>
        <fullName evidence="5 14">Pectinesterase</fullName>
        <ecNumber evidence="5 14">3.1.1.11</ecNumber>
    </recommendedName>
</protein>
<dbReference type="Pfam" id="PF04043">
    <property type="entry name" value="PMEI"/>
    <property type="match status" value="1"/>
</dbReference>
<keyword evidence="8 14" id="KW-0063">Aspartyl esterase</keyword>
<dbReference type="SMART" id="SM00856">
    <property type="entry name" value="PMEI"/>
    <property type="match status" value="1"/>
</dbReference>
<comment type="similarity">
    <text evidence="4">In the C-terminal section; belongs to the pectinesterase family.</text>
</comment>
<evidence type="ECO:0000313" key="18">
    <source>
        <dbReference type="EMBL" id="OIW15154.1"/>
    </source>
</evidence>
<comment type="catalytic activity">
    <reaction evidence="11 14">
        <text>[(1-&gt;4)-alpha-D-galacturonosyl methyl ester](n) + n H2O = [(1-&gt;4)-alpha-D-galacturonosyl](n) + n methanol + n H(+)</text>
        <dbReference type="Rhea" id="RHEA:22380"/>
        <dbReference type="Rhea" id="RHEA-COMP:14570"/>
        <dbReference type="Rhea" id="RHEA-COMP:14573"/>
        <dbReference type="ChEBI" id="CHEBI:15377"/>
        <dbReference type="ChEBI" id="CHEBI:15378"/>
        <dbReference type="ChEBI" id="CHEBI:17790"/>
        <dbReference type="ChEBI" id="CHEBI:140522"/>
        <dbReference type="ChEBI" id="CHEBI:140523"/>
        <dbReference type="EC" id="3.1.1.11"/>
    </reaction>
</comment>
<keyword evidence="16" id="KW-0472">Membrane</keyword>
<evidence type="ECO:0000256" key="6">
    <source>
        <dbReference type="ARBA" id="ARBA00022512"/>
    </source>
</evidence>
<evidence type="ECO:0000256" key="11">
    <source>
        <dbReference type="ARBA" id="ARBA00047928"/>
    </source>
</evidence>
<proteinExistence type="inferred from homology"/>
<keyword evidence="19" id="KW-1185">Reference proteome</keyword>
<evidence type="ECO:0000256" key="13">
    <source>
        <dbReference type="PROSITE-ProRule" id="PRU10040"/>
    </source>
</evidence>
<keyword evidence="16" id="KW-1133">Transmembrane helix</keyword>
<dbReference type="PANTHER" id="PTHR31707">
    <property type="entry name" value="PECTINESTERASE"/>
    <property type="match status" value="1"/>
</dbReference>
<keyword evidence="6" id="KW-0964">Secreted</keyword>
<keyword evidence="10" id="KW-0325">Glycoprotein</keyword>
<feature type="active site" evidence="13">
    <location>
        <position position="424"/>
    </location>
</feature>
<dbReference type="SUPFAM" id="SSF51126">
    <property type="entry name" value="Pectin lyase-like"/>
    <property type="match status" value="1"/>
</dbReference>
<sequence length="587" mass="65701">MAFQDFAILSERRRNERKEKVRKRIILGVLSSILLVCVIGAATFVLVNKTDPDNNNNNNTHKKPPSTTTNAKVENYLKIVKTICNSVEYKTKCEGPLSKVVENDTKLAQPKELLRVSIKLAEQEINKAFNKTTSMKFESEMDKGAYEDCKQLMNDAREEIGFSISEVSKNDLKKLSTRTPELNNWLSAVISYHQTCIDGFPDGELKNELKNLLQDPQEFVSNSLAIVKELSYVLSTIQPSTVRHLLSAKSDGFPTWIGVEDRRMLKAADDKPTPNVTVAKDSSGNFKTISEALAAIPQTYTGRYVVYVKEGIYEELVTVTKKMQNLTIYGDGSQKSIITGSKNFADGVRTFQTASFVVLGDGFLGKAMGFRNTAGAEKHQAVAARVQADRAMFVNCRFEGYQDTLYAQTHRQFYRSCVIAGTIDFIFGDAASVFQNCIMQLRKPMSNQQNIVTAQGRYQKQETTGFVLQKCEIKADNTLVPEKDKIKSYLGRPWKEYSRTIVMESEIGDIIHPDGWLPWAGDFALKTLYYAEFNNTGPGASTNARVNWVGHKLINKDEAAKFTVGSFLNGTWINGRGVPAQMGLYNQ</sequence>
<dbReference type="UniPathway" id="UPA00545">
    <property type="reaction ID" value="UER00823"/>
</dbReference>
<comment type="function">
    <text evidence="12">Acts in the modification of cell walls via demethylesterification of cell wall pectin.</text>
</comment>
<dbReference type="GO" id="GO:0042545">
    <property type="term" value="P:cell wall modification"/>
    <property type="evidence" value="ECO:0007669"/>
    <property type="project" value="UniProtKB-UniRule"/>
</dbReference>
<organism evidence="18 19">
    <name type="scientific">Lupinus angustifolius</name>
    <name type="common">Narrow-leaved blue lupine</name>
    <dbReference type="NCBI Taxonomy" id="3871"/>
    <lineage>
        <taxon>Eukaryota</taxon>
        <taxon>Viridiplantae</taxon>
        <taxon>Streptophyta</taxon>
        <taxon>Embryophyta</taxon>
        <taxon>Tracheophyta</taxon>
        <taxon>Spermatophyta</taxon>
        <taxon>Magnoliopsida</taxon>
        <taxon>eudicotyledons</taxon>
        <taxon>Gunneridae</taxon>
        <taxon>Pentapetalae</taxon>
        <taxon>rosids</taxon>
        <taxon>fabids</taxon>
        <taxon>Fabales</taxon>
        <taxon>Fabaceae</taxon>
        <taxon>Papilionoideae</taxon>
        <taxon>50 kb inversion clade</taxon>
        <taxon>genistoids sensu lato</taxon>
        <taxon>core genistoids</taxon>
        <taxon>Genisteae</taxon>
        <taxon>Lupinus</taxon>
    </lineage>
</organism>
<keyword evidence="6" id="KW-0134">Cell wall</keyword>
<dbReference type="EMBL" id="CM007363">
    <property type="protein sequence ID" value="OIW15154.1"/>
    <property type="molecule type" value="Genomic_DNA"/>
</dbReference>
<evidence type="ECO:0000256" key="14">
    <source>
        <dbReference type="RuleBase" id="RU000589"/>
    </source>
</evidence>
<evidence type="ECO:0000256" key="2">
    <source>
        <dbReference type="ARBA" id="ARBA00005184"/>
    </source>
</evidence>
<dbReference type="Proteomes" id="UP000188354">
    <property type="component" value="Chromosome LG03"/>
</dbReference>
<dbReference type="FunFam" id="1.20.140.40:FF:000001">
    <property type="entry name" value="Pectinesterase"/>
    <property type="match status" value="1"/>
</dbReference>
<dbReference type="Gene3D" id="2.160.20.10">
    <property type="entry name" value="Single-stranded right-handed beta-helix, Pectin lyase-like"/>
    <property type="match status" value="1"/>
</dbReference>
<dbReference type="KEGG" id="lang:109343617"/>
<evidence type="ECO:0000256" key="10">
    <source>
        <dbReference type="ARBA" id="ARBA00023180"/>
    </source>
</evidence>
<feature type="region of interest" description="Disordered" evidence="15">
    <location>
        <begin position="50"/>
        <end position="70"/>
    </location>
</feature>
<evidence type="ECO:0000256" key="7">
    <source>
        <dbReference type="ARBA" id="ARBA00022801"/>
    </source>
</evidence>
<dbReference type="InterPro" id="IPR035513">
    <property type="entry name" value="Invertase/methylesterase_inhib"/>
</dbReference>
<comment type="subcellular location">
    <subcellularLocation>
        <location evidence="1">Secreted</location>
        <location evidence="1">Cell wall</location>
    </subcellularLocation>
</comment>
<dbReference type="OMA" id="HAEPWIK"/>
<evidence type="ECO:0000256" key="5">
    <source>
        <dbReference type="ARBA" id="ARBA00013229"/>
    </source>
</evidence>
<comment type="pathway">
    <text evidence="2 14">Glycan metabolism; pectin degradation; 2-dehydro-3-deoxy-D-gluconate from pectin: step 1/5.</text>
</comment>
<dbReference type="SUPFAM" id="SSF101148">
    <property type="entry name" value="Plant invertase/pectin methylesterase inhibitor"/>
    <property type="match status" value="1"/>
</dbReference>
<dbReference type="PROSITE" id="PS00503">
    <property type="entry name" value="PECTINESTERASE_2"/>
    <property type="match status" value="1"/>
</dbReference>
<dbReference type="OrthoDB" id="2019149at2759"/>
<dbReference type="InterPro" id="IPR000070">
    <property type="entry name" value="Pectinesterase_cat"/>
</dbReference>
<dbReference type="Gene3D" id="1.20.140.40">
    <property type="entry name" value="Invertase/pectin methylesterase inhibitor family protein"/>
    <property type="match status" value="1"/>
</dbReference>
<evidence type="ECO:0000313" key="19">
    <source>
        <dbReference type="Proteomes" id="UP000188354"/>
    </source>
</evidence>
<dbReference type="Gramene" id="OIW15154">
    <property type="protein sequence ID" value="OIW15154"/>
    <property type="gene ID" value="TanjilG_14153"/>
</dbReference>
<evidence type="ECO:0000256" key="8">
    <source>
        <dbReference type="ARBA" id="ARBA00023085"/>
    </source>
</evidence>
<evidence type="ECO:0000259" key="17">
    <source>
        <dbReference type="SMART" id="SM00856"/>
    </source>
</evidence>
<dbReference type="AlphaFoldDB" id="A0A1J7I990"/>
<evidence type="ECO:0000256" key="4">
    <source>
        <dbReference type="ARBA" id="ARBA00007786"/>
    </source>
</evidence>
<feature type="transmembrane region" description="Helical" evidence="16">
    <location>
        <begin position="25"/>
        <end position="47"/>
    </location>
</feature>
<dbReference type="FunFam" id="2.160.20.10:FF:000001">
    <property type="entry name" value="Pectinesterase"/>
    <property type="match status" value="1"/>
</dbReference>
<reference evidence="18 19" key="1">
    <citation type="journal article" date="2017" name="Plant Biotechnol. J.">
        <title>A comprehensive draft genome sequence for lupin (Lupinus angustifolius), an emerging health food: insights into plant-microbe interactions and legume evolution.</title>
        <authorList>
            <person name="Hane J.K."/>
            <person name="Ming Y."/>
            <person name="Kamphuis L.G."/>
            <person name="Nelson M.N."/>
            <person name="Garg G."/>
            <person name="Atkins C.A."/>
            <person name="Bayer P.E."/>
            <person name="Bravo A."/>
            <person name="Bringans S."/>
            <person name="Cannon S."/>
            <person name="Edwards D."/>
            <person name="Foley R."/>
            <person name="Gao L.L."/>
            <person name="Harrison M.J."/>
            <person name="Huang W."/>
            <person name="Hurgobin B."/>
            <person name="Li S."/>
            <person name="Liu C.W."/>
            <person name="McGrath A."/>
            <person name="Morahan G."/>
            <person name="Murray J."/>
            <person name="Weller J."/>
            <person name="Jian J."/>
            <person name="Singh K.B."/>
        </authorList>
    </citation>
    <scope>NUCLEOTIDE SEQUENCE [LARGE SCALE GENOMIC DNA]</scope>
    <source>
        <strain evidence="19">cv. Tanjil</strain>
        <tissue evidence="18">Whole plant</tissue>
    </source>
</reference>
<dbReference type="NCBIfam" id="TIGR01614">
    <property type="entry name" value="PME_inhib"/>
    <property type="match status" value="1"/>
</dbReference>
<dbReference type="InterPro" id="IPR011050">
    <property type="entry name" value="Pectin_lyase_fold/virulence"/>
</dbReference>